<dbReference type="Proteomes" id="UP001338125">
    <property type="component" value="Unassembled WGS sequence"/>
</dbReference>
<dbReference type="InterPro" id="IPR016161">
    <property type="entry name" value="Ald_DH/histidinol_DH"/>
</dbReference>
<keyword evidence="1" id="KW-0560">Oxidoreductase</keyword>
<evidence type="ECO:0000313" key="3">
    <source>
        <dbReference type="EMBL" id="KAK5993817.1"/>
    </source>
</evidence>
<proteinExistence type="predicted"/>
<dbReference type="Pfam" id="PF00171">
    <property type="entry name" value="Aldedh"/>
    <property type="match status" value="1"/>
</dbReference>
<gene>
    <name evidence="3" type="ORF">PT974_07254</name>
</gene>
<accession>A0ABR0SNU8</accession>
<sequence length="489" mass="51486">MSAVEVSGKQVVPLWVNGAALPVNSDSLFEVIHGEDGSIAHYAHGANVEEAKAAVEAAAAAFPSWSRTPYTQRREILLKVADILNTRADELGEMQAVETSANPRFGKLFARMAGPHVHEIAGNIANALTGAVPPIASEGYGFVLKEPVGPVLIIVPWNGPSVLGPRGIASALAAGCTVVLKASEICPRNFLMLTQIFEEAGLPKGCLNQIQASRENGPEVTEAIISHPAIRKIDFIGSAPVGRIIGQLAAKYLKPVLMELGGKGPFIVLKDANLQKAAQLAAYGAFIHHGQICMSTERIIVVKEVAEEFSKLLKEEVINNWSTAGSAASKSFADKSHQLLASAKQNGAEFLVGDNSFSVSSKTGLTPTIVTGVKPEDGLYDTETFGPSASLYVVGDAEEALAFANQSTSGLAGAIWTEDIVQGLDYSKTLECGLVHINSSTLTDNPSLPVTGTKASGWGSSSGKYGINEFLVEKTVTVRSTKGAYFLGN</sequence>
<keyword evidence="4" id="KW-1185">Reference proteome</keyword>
<dbReference type="InterPro" id="IPR050740">
    <property type="entry name" value="Aldehyde_DH_Superfamily"/>
</dbReference>
<dbReference type="InterPro" id="IPR015590">
    <property type="entry name" value="Aldehyde_DH_dom"/>
</dbReference>
<comment type="caution">
    <text evidence="3">The sequence shown here is derived from an EMBL/GenBank/DDBJ whole genome shotgun (WGS) entry which is preliminary data.</text>
</comment>
<dbReference type="SUPFAM" id="SSF53720">
    <property type="entry name" value="ALDH-like"/>
    <property type="match status" value="1"/>
</dbReference>
<dbReference type="PANTHER" id="PTHR43353">
    <property type="entry name" value="SUCCINATE-SEMIALDEHYDE DEHYDROGENASE, MITOCHONDRIAL"/>
    <property type="match status" value="1"/>
</dbReference>
<dbReference type="InterPro" id="IPR016162">
    <property type="entry name" value="Ald_DH_N"/>
</dbReference>
<dbReference type="Gene3D" id="3.40.605.10">
    <property type="entry name" value="Aldehyde Dehydrogenase, Chain A, domain 1"/>
    <property type="match status" value="1"/>
</dbReference>
<dbReference type="Gene3D" id="3.40.309.10">
    <property type="entry name" value="Aldehyde Dehydrogenase, Chain A, domain 2"/>
    <property type="match status" value="1"/>
</dbReference>
<evidence type="ECO:0000259" key="2">
    <source>
        <dbReference type="Pfam" id="PF00171"/>
    </source>
</evidence>
<evidence type="ECO:0000313" key="4">
    <source>
        <dbReference type="Proteomes" id="UP001338125"/>
    </source>
</evidence>
<organism evidence="3 4">
    <name type="scientific">Cladobotryum mycophilum</name>
    <dbReference type="NCBI Taxonomy" id="491253"/>
    <lineage>
        <taxon>Eukaryota</taxon>
        <taxon>Fungi</taxon>
        <taxon>Dikarya</taxon>
        <taxon>Ascomycota</taxon>
        <taxon>Pezizomycotina</taxon>
        <taxon>Sordariomycetes</taxon>
        <taxon>Hypocreomycetidae</taxon>
        <taxon>Hypocreales</taxon>
        <taxon>Hypocreaceae</taxon>
        <taxon>Cladobotryum</taxon>
    </lineage>
</organism>
<dbReference type="EMBL" id="JAVFKD010000012">
    <property type="protein sequence ID" value="KAK5993817.1"/>
    <property type="molecule type" value="Genomic_DNA"/>
</dbReference>
<feature type="domain" description="Aldehyde dehydrogenase" evidence="2">
    <location>
        <begin position="28"/>
        <end position="476"/>
    </location>
</feature>
<dbReference type="InterPro" id="IPR016163">
    <property type="entry name" value="Ald_DH_C"/>
</dbReference>
<reference evidence="3 4" key="1">
    <citation type="submission" date="2024-01" db="EMBL/GenBank/DDBJ databases">
        <title>Complete genome of Cladobotryum mycophilum ATHUM6906.</title>
        <authorList>
            <person name="Christinaki A.C."/>
            <person name="Myridakis A.I."/>
            <person name="Kouvelis V.N."/>
        </authorList>
    </citation>
    <scope>NUCLEOTIDE SEQUENCE [LARGE SCALE GENOMIC DNA]</scope>
    <source>
        <strain evidence="3 4">ATHUM6906</strain>
    </source>
</reference>
<dbReference type="PANTHER" id="PTHR43353:SF6">
    <property type="entry name" value="CYTOPLASMIC ALDEHYDE DEHYDROGENASE (EUROFUNG)"/>
    <property type="match status" value="1"/>
</dbReference>
<name>A0ABR0SNU8_9HYPO</name>
<protein>
    <submittedName>
        <fullName evidence="3">Salicylaldehyde dehydrogenase</fullName>
    </submittedName>
</protein>
<evidence type="ECO:0000256" key="1">
    <source>
        <dbReference type="ARBA" id="ARBA00023002"/>
    </source>
</evidence>